<evidence type="ECO:0000256" key="1">
    <source>
        <dbReference type="SAM" id="MobiDB-lite"/>
    </source>
</evidence>
<dbReference type="Proteomes" id="UP000800097">
    <property type="component" value="Unassembled WGS sequence"/>
</dbReference>
<sequence length="823" mass="90232">MAAIQQSTTPCATPFATYGSDEEVRFLVQQSEEDAVQEISGHDIGPPDELIPSIEEDDRHVLDSYDASFYSARPPASERIRTTSGMTSTSFISSLPSELSIRSQPTVPVQYGYDGATTRIKQRPLFRNPASVRAMQMSSPPPLPGFEGPHARVKGAYQFTTPSRKGRSETPMSTSGSRKSGSYRGSIHRASHDPPAPGPTATATPQQHLPLVLLHVTILPMQVPYPPDLMSKVMPRWLVENYKLLEGKLQDVVLMQRGLLIAHPNEEYDLLEERILESLELRTPRLLKCGHFLGSGSDRSDISSGDENASDADYEPGRGSSMSGGTMTAEDEDDPRYSDAGSDCMDVCADCHRQVKRPGQGVGLGKKRWDLKVYAANGLMRAGAWSAAWKEMERCDVEISPWIPEDVRSAVQKRVEEEQEKLQQRLLYEAEVQRLVDQETARLEELGLRTDAKALKNEDQQVIRAAGEAELRGQAEKEHDMKQLVEEMLARKMEEIKEVMRLELGDRLEANSSAVAERFGSLEKGLKGLQQSIAVWVPPIQPRPSTPCQPSLLDNTIVRIHNAEVPRHPRGVKIPLGVLLKNYLLILAKDEKNVALFVLLMLLVYLVLHGGSAPVTYQPSVQVHSLDQEQTTTLASVYTMTSTAIAPEFSMATTTATITATTTATVTKVEYLMESESSAGPTQDTNMTSVQVRGFDEDTRSQRVVDPLHETKASSVVETVREDEGIELHAPEDERPPRTSSAFQATVIVGAANSVVAPTALKGTRSFEITSATPDANTDGTVSPSTPHKAFQLQGPAAPYCTWHNGSPLIASRISTDADSCLA</sequence>
<dbReference type="OrthoDB" id="5369448at2759"/>
<feature type="compositionally biased region" description="Basic and acidic residues" evidence="1">
    <location>
        <begin position="719"/>
        <end position="737"/>
    </location>
</feature>
<feature type="region of interest" description="Disordered" evidence="1">
    <location>
        <begin position="694"/>
        <end position="740"/>
    </location>
</feature>
<feature type="region of interest" description="Disordered" evidence="1">
    <location>
        <begin position="159"/>
        <end position="204"/>
    </location>
</feature>
<name>A0A6A6J5H1_WESOR</name>
<gene>
    <name evidence="2" type="ORF">EI97DRAFT_437422</name>
</gene>
<evidence type="ECO:0008006" key="4">
    <source>
        <dbReference type="Google" id="ProtNLM"/>
    </source>
</evidence>
<evidence type="ECO:0000313" key="2">
    <source>
        <dbReference type="EMBL" id="KAF2271840.1"/>
    </source>
</evidence>
<feature type="region of interest" description="Disordered" evidence="1">
    <location>
        <begin position="298"/>
        <end position="339"/>
    </location>
</feature>
<dbReference type="EMBL" id="ML986531">
    <property type="protein sequence ID" value="KAF2271840.1"/>
    <property type="molecule type" value="Genomic_DNA"/>
</dbReference>
<evidence type="ECO:0000313" key="3">
    <source>
        <dbReference type="Proteomes" id="UP000800097"/>
    </source>
</evidence>
<dbReference type="RefSeq" id="XP_033649379.1">
    <property type="nucleotide sequence ID" value="XM_033799338.1"/>
</dbReference>
<proteinExistence type="predicted"/>
<feature type="compositionally biased region" description="Low complexity" evidence="1">
    <location>
        <begin position="173"/>
        <end position="185"/>
    </location>
</feature>
<dbReference type="GeneID" id="54552513"/>
<feature type="compositionally biased region" description="Low complexity" evidence="1">
    <location>
        <begin position="319"/>
        <end position="328"/>
    </location>
</feature>
<feature type="compositionally biased region" description="Basic and acidic residues" evidence="1">
    <location>
        <begin position="694"/>
        <end position="712"/>
    </location>
</feature>
<keyword evidence="3" id="KW-1185">Reference proteome</keyword>
<reference evidence="2" key="1">
    <citation type="journal article" date="2020" name="Stud. Mycol.">
        <title>101 Dothideomycetes genomes: a test case for predicting lifestyles and emergence of pathogens.</title>
        <authorList>
            <person name="Haridas S."/>
            <person name="Albert R."/>
            <person name="Binder M."/>
            <person name="Bloem J."/>
            <person name="Labutti K."/>
            <person name="Salamov A."/>
            <person name="Andreopoulos B."/>
            <person name="Baker S."/>
            <person name="Barry K."/>
            <person name="Bills G."/>
            <person name="Bluhm B."/>
            <person name="Cannon C."/>
            <person name="Castanera R."/>
            <person name="Culley D."/>
            <person name="Daum C."/>
            <person name="Ezra D."/>
            <person name="Gonzalez J."/>
            <person name="Henrissat B."/>
            <person name="Kuo A."/>
            <person name="Liang C."/>
            <person name="Lipzen A."/>
            <person name="Lutzoni F."/>
            <person name="Magnuson J."/>
            <person name="Mondo S."/>
            <person name="Nolan M."/>
            <person name="Ohm R."/>
            <person name="Pangilinan J."/>
            <person name="Park H.-J."/>
            <person name="Ramirez L."/>
            <person name="Alfaro M."/>
            <person name="Sun H."/>
            <person name="Tritt A."/>
            <person name="Yoshinaga Y."/>
            <person name="Zwiers L.-H."/>
            <person name="Turgeon B."/>
            <person name="Goodwin S."/>
            <person name="Spatafora J."/>
            <person name="Crous P."/>
            <person name="Grigoriev I."/>
        </authorList>
    </citation>
    <scope>NUCLEOTIDE SEQUENCE</scope>
    <source>
        <strain evidence="2">CBS 379.55</strain>
    </source>
</reference>
<organism evidence="2 3">
    <name type="scientific">Westerdykella ornata</name>
    <dbReference type="NCBI Taxonomy" id="318751"/>
    <lineage>
        <taxon>Eukaryota</taxon>
        <taxon>Fungi</taxon>
        <taxon>Dikarya</taxon>
        <taxon>Ascomycota</taxon>
        <taxon>Pezizomycotina</taxon>
        <taxon>Dothideomycetes</taxon>
        <taxon>Pleosporomycetidae</taxon>
        <taxon>Pleosporales</taxon>
        <taxon>Sporormiaceae</taxon>
        <taxon>Westerdykella</taxon>
    </lineage>
</organism>
<accession>A0A6A6J5H1</accession>
<dbReference type="AlphaFoldDB" id="A0A6A6J5H1"/>
<protein>
    <recommendedName>
        <fullName evidence="4">Pathway-specific nitrogen regulator</fullName>
    </recommendedName>
</protein>